<organism evidence="8 9">
    <name type="scientific">Triticum urartu</name>
    <name type="common">Red wild einkorn</name>
    <name type="synonym">Crithodium urartu</name>
    <dbReference type="NCBI Taxonomy" id="4572"/>
    <lineage>
        <taxon>Eukaryota</taxon>
        <taxon>Viridiplantae</taxon>
        <taxon>Streptophyta</taxon>
        <taxon>Embryophyta</taxon>
        <taxon>Tracheophyta</taxon>
        <taxon>Spermatophyta</taxon>
        <taxon>Magnoliopsida</taxon>
        <taxon>Liliopsida</taxon>
        <taxon>Poales</taxon>
        <taxon>Poaceae</taxon>
        <taxon>BOP clade</taxon>
        <taxon>Pooideae</taxon>
        <taxon>Triticodae</taxon>
        <taxon>Triticeae</taxon>
        <taxon>Triticinae</taxon>
        <taxon>Triticum</taxon>
    </lineage>
</organism>
<dbReference type="OrthoDB" id="652091at2759"/>
<evidence type="ECO:0000256" key="4">
    <source>
        <dbReference type="ARBA" id="ARBA00022531"/>
    </source>
</evidence>
<evidence type="ECO:0000313" key="8">
    <source>
        <dbReference type="EnsemblPlants" id="TuG1812G0400001212.01.T01"/>
    </source>
</evidence>
<dbReference type="SUPFAM" id="SSF48613">
    <property type="entry name" value="Heme oxygenase-like"/>
    <property type="match status" value="1"/>
</dbReference>
<keyword evidence="6" id="KW-0809">Transit peptide</keyword>
<evidence type="ECO:0000256" key="3">
    <source>
        <dbReference type="ARBA" id="ARBA00022528"/>
    </source>
</evidence>
<dbReference type="GO" id="GO:0015979">
    <property type="term" value="P:photosynthesis"/>
    <property type="evidence" value="ECO:0007669"/>
    <property type="project" value="UniProtKB-KW"/>
</dbReference>
<dbReference type="PANTHER" id="PTHR35703">
    <property type="entry name" value="HEME OXYGENASE 1, CHLOROPLASTIC-RELATED"/>
    <property type="match status" value="1"/>
</dbReference>
<gene>
    <name evidence="8" type="primary">LOC125551023</name>
</gene>
<keyword evidence="9" id="KW-1185">Reference proteome</keyword>
<proteinExistence type="inferred from homology"/>
<protein>
    <recommendedName>
        <fullName evidence="10">Inactive heme oxygenase 2, chloroplastic</fullName>
    </recommendedName>
</protein>
<evidence type="ECO:0000256" key="5">
    <source>
        <dbReference type="ARBA" id="ARBA00022640"/>
    </source>
</evidence>
<evidence type="ECO:0000313" key="9">
    <source>
        <dbReference type="Proteomes" id="UP000015106"/>
    </source>
</evidence>
<reference evidence="8" key="3">
    <citation type="submission" date="2022-06" db="UniProtKB">
        <authorList>
            <consortium name="EnsemblPlants"/>
        </authorList>
    </citation>
    <scope>IDENTIFICATION</scope>
</reference>
<dbReference type="RefSeq" id="XP_048570129.1">
    <property type="nucleotide sequence ID" value="XM_048714172.1"/>
</dbReference>
<dbReference type="PANTHER" id="PTHR35703:SF1">
    <property type="entry name" value="INACTIVE HEME OXYGENASE 2, CHLOROPLASTIC-RELATED"/>
    <property type="match status" value="1"/>
</dbReference>
<feature type="compositionally biased region" description="Basic residues" evidence="7">
    <location>
        <begin position="76"/>
        <end position="86"/>
    </location>
</feature>
<dbReference type="AlphaFoldDB" id="A0A8R7U6I1"/>
<dbReference type="InterPro" id="IPR016951">
    <property type="entry name" value="Haem_Oase_decyc_pln"/>
</dbReference>
<dbReference type="GO" id="GO:0010024">
    <property type="term" value="P:phytochromobilin biosynthetic process"/>
    <property type="evidence" value="ECO:0007669"/>
    <property type="project" value="TreeGrafter"/>
</dbReference>
<name>A0A8R7U6I1_TRIUA</name>
<dbReference type="KEGG" id="tua:125551023"/>
<dbReference type="GO" id="GO:0004392">
    <property type="term" value="F:heme oxygenase (decyclizing) activity"/>
    <property type="evidence" value="ECO:0007669"/>
    <property type="project" value="InterPro"/>
</dbReference>
<dbReference type="InterPro" id="IPR016084">
    <property type="entry name" value="Haem_Oase-like_multi-hlx"/>
</dbReference>
<dbReference type="EnsemblPlants" id="TuG1812G0400001212.01.T01">
    <property type="protein sequence ID" value="TuG1812G0400001212.01.T01"/>
    <property type="gene ID" value="TuG1812G0400001212.01"/>
</dbReference>
<keyword evidence="3" id="KW-0150">Chloroplast</keyword>
<evidence type="ECO:0000256" key="2">
    <source>
        <dbReference type="ARBA" id="ARBA00006134"/>
    </source>
</evidence>
<evidence type="ECO:0008006" key="10">
    <source>
        <dbReference type="Google" id="ProtNLM"/>
    </source>
</evidence>
<dbReference type="CDD" id="cd19165">
    <property type="entry name" value="HemeO"/>
    <property type="match status" value="1"/>
</dbReference>
<keyword evidence="5" id="KW-0934">Plastid</keyword>
<dbReference type="InterPro" id="IPR002051">
    <property type="entry name" value="Haem_Oase"/>
</dbReference>
<evidence type="ECO:0000256" key="7">
    <source>
        <dbReference type="SAM" id="MobiDB-lite"/>
    </source>
</evidence>
<feature type="region of interest" description="Disordered" evidence="7">
    <location>
        <begin position="76"/>
        <end position="136"/>
    </location>
</feature>
<accession>A0A8R7U6I1</accession>
<dbReference type="Gramene" id="TuG1812G0400001212.01.T01">
    <property type="protein sequence ID" value="TuG1812G0400001212.01.T01"/>
    <property type="gene ID" value="TuG1812G0400001212.01"/>
</dbReference>
<reference evidence="9" key="1">
    <citation type="journal article" date="2013" name="Nature">
        <title>Draft genome of the wheat A-genome progenitor Triticum urartu.</title>
        <authorList>
            <person name="Ling H.Q."/>
            <person name="Zhao S."/>
            <person name="Liu D."/>
            <person name="Wang J."/>
            <person name="Sun H."/>
            <person name="Zhang C."/>
            <person name="Fan H."/>
            <person name="Li D."/>
            <person name="Dong L."/>
            <person name="Tao Y."/>
            <person name="Gao C."/>
            <person name="Wu H."/>
            <person name="Li Y."/>
            <person name="Cui Y."/>
            <person name="Guo X."/>
            <person name="Zheng S."/>
            <person name="Wang B."/>
            <person name="Yu K."/>
            <person name="Liang Q."/>
            <person name="Yang W."/>
            <person name="Lou X."/>
            <person name="Chen J."/>
            <person name="Feng M."/>
            <person name="Jian J."/>
            <person name="Zhang X."/>
            <person name="Luo G."/>
            <person name="Jiang Y."/>
            <person name="Liu J."/>
            <person name="Wang Z."/>
            <person name="Sha Y."/>
            <person name="Zhang B."/>
            <person name="Wu H."/>
            <person name="Tang D."/>
            <person name="Shen Q."/>
            <person name="Xue P."/>
            <person name="Zou S."/>
            <person name="Wang X."/>
            <person name="Liu X."/>
            <person name="Wang F."/>
            <person name="Yang Y."/>
            <person name="An X."/>
            <person name="Dong Z."/>
            <person name="Zhang K."/>
            <person name="Zhang X."/>
            <person name="Luo M.C."/>
            <person name="Dvorak J."/>
            <person name="Tong Y."/>
            <person name="Wang J."/>
            <person name="Yang H."/>
            <person name="Li Z."/>
            <person name="Wang D."/>
            <person name="Zhang A."/>
            <person name="Wang J."/>
        </authorList>
    </citation>
    <scope>NUCLEOTIDE SEQUENCE</scope>
    <source>
        <strain evidence="9">cv. G1812</strain>
    </source>
</reference>
<feature type="region of interest" description="Disordered" evidence="7">
    <location>
        <begin position="29"/>
        <end position="56"/>
    </location>
</feature>
<comment type="subcellular location">
    <subcellularLocation>
        <location evidence="1">Plastid</location>
        <location evidence="1">Chloroplast</location>
    </subcellularLocation>
</comment>
<reference evidence="8" key="2">
    <citation type="submission" date="2018-03" db="EMBL/GenBank/DDBJ databases">
        <title>The Triticum urartu genome reveals the dynamic nature of wheat genome evolution.</title>
        <authorList>
            <person name="Ling H."/>
            <person name="Ma B."/>
            <person name="Shi X."/>
            <person name="Liu H."/>
            <person name="Dong L."/>
            <person name="Sun H."/>
            <person name="Cao Y."/>
            <person name="Gao Q."/>
            <person name="Zheng S."/>
            <person name="Li Y."/>
            <person name="Yu Y."/>
            <person name="Du H."/>
            <person name="Qi M."/>
            <person name="Li Y."/>
            <person name="Yu H."/>
            <person name="Cui Y."/>
            <person name="Wang N."/>
            <person name="Chen C."/>
            <person name="Wu H."/>
            <person name="Zhao Y."/>
            <person name="Zhang J."/>
            <person name="Li Y."/>
            <person name="Zhou W."/>
            <person name="Zhang B."/>
            <person name="Hu W."/>
            <person name="Eijk M."/>
            <person name="Tang J."/>
            <person name="Witsenboer H."/>
            <person name="Zhao S."/>
            <person name="Li Z."/>
            <person name="Zhang A."/>
            <person name="Wang D."/>
            <person name="Liang C."/>
        </authorList>
    </citation>
    <scope>NUCLEOTIDE SEQUENCE [LARGE SCALE GENOMIC DNA]</scope>
    <source>
        <strain evidence="8">cv. G1812</strain>
    </source>
</reference>
<dbReference type="Gene3D" id="1.20.910.10">
    <property type="entry name" value="Heme oxygenase-like"/>
    <property type="match status" value="1"/>
</dbReference>
<dbReference type="InterPro" id="IPR016053">
    <property type="entry name" value="Haem_Oase-like"/>
</dbReference>
<evidence type="ECO:0000256" key="6">
    <source>
        <dbReference type="ARBA" id="ARBA00022946"/>
    </source>
</evidence>
<sequence length="309" mass="35416">MPLAIAVPSAAALRRPYHFRFLHPPRKLSLSRTRCAPSPPAEAQPVPPQPRRYPRQYPGEAVGVAEEMRFVAMRLRNTKRTTRKGNNRADGSGEDDESREDEVEDNDDMDEEGNDEVKEEEEEEEEEEDNHEVEEWMPSMEGFVGYLVDSKLVFDTVERIIAGSTDVAYVYFRKSGLERSASIEKDLEWFREQAIEIPEPSTFGSTYAAYLSELAGSSAPAFLSHYYNLYFSHTTGGLAIGKKTCDKILDGRLLEFYKWDSDPEILLKDAREKLNELSKHWSRKDRNLCLKEAAKCFQYMGRIVRLIVS</sequence>
<keyword evidence="4" id="KW-0602">Photosynthesis</keyword>
<feature type="compositionally biased region" description="Pro residues" evidence="7">
    <location>
        <begin position="37"/>
        <end position="51"/>
    </location>
</feature>
<comment type="similarity">
    <text evidence="2">Belongs to the heme oxygenase family.</text>
</comment>
<dbReference type="GeneID" id="125551023"/>
<dbReference type="GO" id="GO:0006788">
    <property type="term" value="P:heme oxidation"/>
    <property type="evidence" value="ECO:0007669"/>
    <property type="project" value="InterPro"/>
</dbReference>
<dbReference type="Proteomes" id="UP000015106">
    <property type="component" value="Chromosome 4"/>
</dbReference>
<dbReference type="GO" id="GO:0009507">
    <property type="term" value="C:chloroplast"/>
    <property type="evidence" value="ECO:0007669"/>
    <property type="project" value="UniProtKB-SubCell"/>
</dbReference>
<dbReference type="Pfam" id="PF01126">
    <property type="entry name" value="Heme_oxygenase"/>
    <property type="match status" value="1"/>
</dbReference>
<evidence type="ECO:0000256" key="1">
    <source>
        <dbReference type="ARBA" id="ARBA00004229"/>
    </source>
</evidence>
<feature type="compositionally biased region" description="Acidic residues" evidence="7">
    <location>
        <begin position="92"/>
        <end position="132"/>
    </location>
</feature>